<organism evidence="2">
    <name type="scientific">Tanacetum cinerariifolium</name>
    <name type="common">Dalmatian daisy</name>
    <name type="synonym">Chrysanthemum cinerariifolium</name>
    <dbReference type="NCBI Taxonomy" id="118510"/>
    <lineage>
        <taxon>Eukaryota</taxon>
        <taxon>Viridiplantae</taxon>
        <taxon>Streptophyta</taxon>
        <taxon>Embryophyta</taxon>
        <taxon>Tracheophyta</taxon>
        <taxon>Spermatophyta</taxon>
        <taxon>Magnoliopsida</taxon>
        <taxon>eudicotyledons</taxon>
        <taxon>Gunneridae</taxon>
        <taxon>Pentapetalae</taxon>
        <taxon>asterids</taxon>
        <taxon>campanulids</taxon>
        <taxon>Asterales</taxon>
        <taxon>Asteraceae</taxon>
        <taxon>Asteroideae</taxon>
        <taxon>Anthemideae</taxon>
        <taxon>Anthemidinae</taxon>
        <taxon>Tanacetum</taxon>
    </lineage>
</organism>
<feature type="non-terminal residue" evidence="2">
    <location>
        <position position="1"/>
    </location>
</feature>
<comment type="caution">
    <text evidence="2">The sequence shown here is derived from an EMBL/GenBank/DDBJ whole genome shotgun (WGS) entry which is preliminary data.</text>
</comment>
<name>A0A699XBX1_TANCI</name>
<sequence>IGQNSPNITNTFSAAGPSNAAGSPTYGKSSFLDASQLHDDPDMPEVEDIIYSDDEDNVGAEAEFNNLETSITVSPIPTTRVHKDHH</sequence>
<gene>
    <name evidence="2" type="ORF">Tci_929138</name>
</gene>
<accession>A0A699XBX1</accession>
<evidence type="ECO:0000313" key="2">
    <source>
        <dbReference type="EMBL" id="GFD57169.1"/>
    </source>
</evidence>
<evidence type="ECO:0000256" key="1">
    <source>
        <dbReference type="SAM" id="MobiDB-lite"/>
    </source>
</evidence>
<protein>
    <submittedName>
        <fullName evidence="2">Uncharacterized protein</fullName>
    </submittedName>
</protein>
<feature type="region of interest" description="Disordered" evidence="1">
    <location>
        <begin position="63"/>
        <end position="86"/>
    </location>
</feature>
<dbReference type="EMBL" id="BKCJ011837911">
    <property type="protein sequence ID" value="GFD57169.1"/>
    <property type="molecule type" value="Genomic_DNA"/>
</dbReference>
<feature type="region of interest" description="Disordered" evidence="1">
    <location>
        <begin position="1"/>
        <end position="44"/>
    </location>
</feature>
<feature type="compositionally biased region" description="Polar residues" evidence="1">
    <location>
        <begin position="66"/>
        <end position="77"/>
    </location>
</feature>
<proteinExistence type="predicted"/>
<reference evidence="2" key="1">
    <citation type="journal article" date="2019" name="Sci. Rep.">
        <title>Draft genome of Tanacetum cinerariifolium, the natural source of mosquito coil.</title>
        <authorList>
            <person name="Yamashiro T."/>
            <person name="Shiraishi A."/>
            <person name="Satake H."/>
            <person name="Nakayama K."/>
        </authorList>
    </citation>
    <scope>NUCLEOTIDE SEQUENCE</scope>
</reference>
<dbReference type="AlphaFoldDB" id="A0A699XBX1"/>
<feature type="compositionally biased region" description="Polar residues" evidence="1">
    <location>
        <begin position="1"/>
        <end position="12"/>
    </location>
</feature>
<feature type="non-terminal residue" evidence="2">
    <location>
        <position position="86"/>
    </location>
</feature>
<feature type="compositionally biased region" description="Low complexity" evidence="1">
    <location>
        <begin position="13"/>
        <end position="24"/>
    </location>
</feature>